<dbReference type="EMBL" id="AZFM01000012">
    <property type="protein sequence ID" value="KRL90255.1"/>
    <property type="molecule type" value="Genomic_DNA"/>
</dbReference>
<dbReference type="PANTHER" id="PTHR33221">
    <property type="entry name" value="WINGED HELIX-TURN-HELIX TRANSCRIPTIONAL REGULATOR, RRF2 FAMILY"/>
    <property type="match status" value="1"/>
</dbReference>
<dbReference type="GO" id="GO:0003700">
    <property type="term" value="F:DNA-binding transcription factor activity"/>
    <property type="evidence" value="ECO:0007669"/>
    <property type="project" value="TreeGrafter"/>
</dbReference>
<dbReference type="InterPro" id="IPR000944">
    <property type="entry name" value="Tscrpt_reg_Rrf2"/>
</dbReference>
<dbReference type="Proteomes" id="UP000051036">
    <property type="component" value="Unassembled WGS sequence"/>
</dbReference>
<dbReference type="GO" id="GO:0005829">
    <property type="term" value="C:cytosol"/>
    <property type="evidence" value="ECO:0007669"/>
    <property type="project" value="TreeGrafter"/>
</dbReference>
<dbReference type="RefSeq" id="WP_057798421.1">
    <property type="nucleotide sequence ID" value="NZ_AZFM01000012.1"/>
</dbReference>
<name>A0A0R1UA95_9LACO</name>
<dbReference type="InterPro" id="IPR036390">
    <property type="entry name" value="WH_DNA-bd_sf"/>
</dbReference>
<keyword evidence="2" id="KW-1185">Reference proteome</keyword>
<organism evidence="1 2">
    <name type="scientific">Lactobacillus kalixensis DSM 16043</name>
    <dbReference type="NCBI Taxonomy" id="1423763"/>
    <lineage>
        <taxon>Bacteria</taxon>
        <taxon>Bacillati</taxon>
        <taxon>Bacillota</taxon>
        <taxon>Bacilli</taxon>
        <taxon>Lactobacillales</taxon>
        <taxon>Lactobacillaceae</taxon>
        <taxon>Lactobacillus</taxon>
    </lineage>
</organism>
<dbReference type="OrthoDB" id="213028at2"/>
<accession>A0A0R1UA95</accession>
<comment type="caution">
    <text evidence="1">The sequence shown here is derived from an EMBL/GenBank/DDBJ whole genome shotgun (WGS) entry which is preliminary data.</text>
</comment>
<gene>
    <name evidence="1" type="ORF">FC46_GL000266</name>
</gene>
<evidence type="ECO:0000313" key="1">
    <source>
        <dbReference type="EMBL" id="KRL90255.1"/>
    </source>
</evidence>
<reference evidence="1 2" key="1">
    <citation type="journal article" date="2015" name="Genome Announc.">
        <title>Expanding the biotechnology potential of lactobacilli through comparative genomics of 213 strains and associated genera.</title>
        <authorList>
            <person name="Sun Z."/>
            <person name="Harris H.M."/>
            <person name="McCann A."/>
            <person name="Guo C."/>
            <person name="Argimon S."/>
            <person name="Zhang W."/>
            <person name="Yang X."/>
            <person name="Jeffery I.B."/>
            <person name="Cooney J.C."/>
            <person name="Kagawa T.F."/>
            <person name="Liu W."/>
            <person name="Song Y."/>
            <person name="Salvetti E."/>
            <person name="Wrobel A."/>
            <person name="Rasinkangas P."/>
            <person name="Parkhill J."/>
            <person name="Rea M.C."/>
            <person name="O'Sullivan O."/>
            <person name="Ritari J."/>
            <person name="Douillard F.P."/>
            <person name="Paul Ross R."/>
            <person name="Yang R."/>
            <person name="Briner A.E."/>
            <person name="Felis G.E."/>
            <person name="de Vos W.M."/>
            <person name="Barrangou R."/>
            <person name="Klaenhammer T.R."/>
            <person name="Caufield P.W."/>
            <person name="Cui Y."/>
            <person name="Zhang H."/>
            <person name="O'Toole P.W."/>
        </authorList>
    </citation>
    <scope>NUCLEOTIDE SEQUENCE [LARGE SCALE GENOMIC DNA]</scope>
    <source>
        <strain evidence="1 2">DSM 16043</strain>
    </source>
</reference>
<dbReference type="Pfam" id="PF02082">
    <property type="entry name" value="Rrf2"/>
    <property type="match status" value="1"/>
</dbReference>
<proteinExistence type="predicted"/>
<dbReference type="AlphaFoldDB" id="A0A0R1UA95"/>
<dbReference type="Gene3D" id="1.10.10.10">
    <property type="entry name" value="Winged helix-like DNA-binding domain superfamily/Winged helix DNA-binding domain"/>
    <property type="match status" value="1"/>
</dbReference>
<protein>
    <submittedName>
        <fullName evidence="1">Transcriptional regulator</fullName>
    </submittedName>
</protein>
<dbReference type="PROSITE" id="PS51197">
    <property type="entry name" value="HTH_RRF2_2"/>
    <property type="match status" value="1"/>
</dbReference>
<dbReference type="PATRIC" id="fig|1423763.3.peg.271"/>
<dbReference type="SUPFAM" id="SSF46785">
    <property type="entry name" value="Winged helix' DNA-binding domain"/>
    <property type="match status" value="1"/>
</dbReference>
<evidence type="ECO:0000313" key="2">
    <source>
        <dbReference type="Proteomes" id="UP000051036"/>
    </source>
</evidence>
<dbReference type="STRING" id="1423763.FC46_GL000266"/>
<sequence>MKYSYKLSDAIHLLSYLEIVKDGDLSSKAIAASIESNPSIVRLLMSELRNAGIIETQRGKVAPVWKKKPKDISLYDVYQAINIDHTLLHVDPKTNPRCVVGSNIQDSLNHFYDEIEDFAYMRMKQITLADVIDDILERQEKKEKMS</sequence>
<dbReference type="PANTHER" id="PTHR33221:SF15">
    <property type="entry name" value="HTH-TYPE TRANSCRIPTIONAL REGULATOR YWGB-RELATED"/>
    <property type="match status" value="1"/>
</dbReference>
<dbReference type="InterPro" id="IPR036388">
    <property type="entry name" value="WH-like_DNA-bd_sf"/>
</dbReference>